<dbReference type="PANTHER" id="PTHR32319:SF0">
    <property type="entry name" value="BACTERIAL HEMOLYSIN-LIKE PROTEIN"/>
    <property type="match status" value="1"/>
</dbReference>
<dbReference type="Pfam" id="PF01728">
    <property type="entry name" value="FtsJ"/>
    <property type="match status" value="1"/>
</dbReference>
<dbReference type="CDD" id="cd00165">
    <property type="entry name" value="S4"/>
    <property type="match status" value="1"/>
</dbReference>
<dbReference type="InterPro" id="IPR002942">
    <property type="entry name" value="S4_RNA-bd"/>
</dbReference>
<dbReference type="AlphaFoldDB" id="A0A933DTQ8"/>
<dbReference type="InterPro" id="IPR002877">
    <property type="entry name" value="RNA_MeTrfase_FtsJ_dom"/>
</dbReference>
<dbReference type="SUPFAM" id="SSF53335">
    <property type="entry name" value="S-adenosyl-L-methionine-dependent methyltransferases"/>
    <property type="match status" value="1"/>
</dbReference>
<dbReference type="EMBL" id="JACQMJ010000005">
    <property type="protein sequence ID" value="MBI4132193.1"/>
    <property type="molecule type" value="Genomic_DNA"/>
</dbReference>
<keyword evidence="1 3" id="KW-0694">RNA-binding</keyword>
<dbReference type="InterPro" id="IPR047048">
    <property type="entry name" value="TlyA"/>
</dbReference>
<sequence length="242" mass="26634">MLKQQRLAEVLLARKAVHSEREAFVIVTEGRVYVNGQKAISPGQTVSDSDVIEVRAGREFVGRGAQKLDAALREFNIDVRGAVCADVGAATGGFTEVLLKHGAAKVYAIDTGRGKLDLKLRQDPRVVVMEETNVLAMPPLPELVGLISIDVSLTSLRFVLPKILPWLSRGGSVVALFKPQYEVEDKSLLEHGILRDVAARAKLVGAFRTWLKEHGWRELGFMESPIRGSEGNVEYLWHLVSV</sequence>
<dbReference type="PANTHER" id="PTHR32319">
    <property type="entry name" value="BACTERIAL HEMOLYSIN-LIKE PROTEIN"/>
    <property type="match status" value="1"/>
</dbReference>
<evidence type="ECO:0000259" key="4">
    <source>
        <dbReference type="SMART" id="SM00363"/>
    </source>
</evidence>
<keyword evidence="5" id="KW-0808">Transferase</keyword>
<dbReference type="GO" id="GO:0032259">
    <property type="term" value="P:methylation"/>
    <property type="evidence" value="ECO:0007669"/>
    <property type="project" value="UniProtKB-KW"/>
</dbReference>
<evidence type="ECO:0000256" key="2">
    <source>
        <dbReference type="ARBA" id="ARBA00029460"/>
    </source>
</evidence>
<organism evidence="5 6">
    <name type="scientific">Candidatus Sungiibacteriota bacterium</name>
    <dbReference type="NCBI Taxonomy" id="2750080"/>
    <lineage>
        <taxon>Bacteria</taxon>
        <taxon>Candidatus Sungiibacteriota</taxon>
    </lineage>
</organism>
<dbReference type="NCBIfam" id="TIGR00478">
    <property type="entry name" value="tly"/>
    <property type="match status" value="1"/>
</dbReference>
<keyword evidence="5" id="KW-0489">Methyltransferase</keyword>
<dbReference type="SUPFAM" id="SSF55174">
    <property type="entry name" value="Alpha-L RNA-binding motif"/>
    <property type="match status" value="1"/>
</dbReference>
<evidence type="ECO:0000256" key="3">
    <source>
        <dbReference type="PROSITE-ProRule" id="PRU00182"/>
    </source>
</evidence>
<dbReference type="SMART" id="SM00363">
    <property type="entry name" value="S4"/>
    <property type="match status" value="1"/>
</dbReference>
<name>A0A933DTQ8_9BACT</name>
<comment type="similarity">
    <text evidence="2">Belongs to the TlyA family.</text>
</comment>
<dbReference type="Proteomes" id="UP000704960">
    <property type="component" value="Unassembled WGS sequence"/>
</dbReference>
<dbReference type="Gene3D" id="3.10.290.10">
    <property type="entry name" value="RNA-binding S4 domain"/>
    <property type="match status" value="1"/>
</dbReference>
<dbReference type="InterPro" id="IPR029063">
    <property type="entry name" value="SAM-dependent_MTases_sf"/>
</dbReference>
<proteinExistence type="inferred from homology"/>
<dbReference type="GO" id="GO:0008168">
    <property type="term" value="F:methyltransferase activity"/>
    <property type="evidence" value="ECO:0007669"/>
    <property type="project" value="UniProtKB-KW"/>
</dbReference>
<evidence type="ECO:0000256" key="1">
    <source>
        <dbReference type="ARBA" id="ARBA00022884"/>
    </source>
</evidence>
<accession>A0A933DTQ8</accession>
<dbReference type="InterPro" id="IPR004538">
    <property type="entry name" value="Hemolysin_A/TlyA"/>
</dbReference>
<dbReference type="Pfam" id="PF01479">
    <property type="entry name" value="S4"/>
    <property type="match status" value="1"/>
</dbReference>
<evidence type="ECO:0000313" key="6">
    <source>
        <dbReference type="Proteomes" id="UP000704960"/>
    </source>
</evidence>
<evidence type="ECO:0000313" key="5">
    <source>
        <dbReference type="EMBL" id="MBI4132193.1"/>
    </source>
</evidence>
<dbReference type="GO" id="GO:0003723">
    <property type="term" value="F:RNA binding"/>
    <property type="evidence" value="ECO:0007669"/>
    <property type="project" value="UniProtKB-KW"/>
</dbReference>
<comment type="caution">
    <text evidence="5">The sequence shown here is derived from an EMBL/GenBank/DDBJ whole genome shotgun (WGS) entry which is preliminary data.</text>
</comment>
<dbReference type="InterPro" id="IPR036986">
    <property type="entry name" value="S4_RNA-bd_sf"/>
</dbReference>
<dbReference type="PROSITE" id="PS50889">
    <property type="entry name" value="S4"/>
    <property type="match status" value="1"/>
</dbReference>
<feature type="domain" description="RNA-binding S4" evidence="4">
    <location>
        <begin position="5"/>
        <end position="67"/>
    </location>
</feature>
<dbReference type="Gene3D" id="3.40.50.150">
    <property type="entry name" value="Vaccinia Virus protein VP39"/>
    <property type="match status" value="1"/>
</dbReference>
<protein>
    <submittedName>
        <fullName evidence="5">TlyA family RNA methyltransferase</fullName>
    </submittedName>
</protein>
<reference evidence="5" key="1">
    <citation type="submission" date="2020-07" db="EMBL/GenBank/DDBJ databases">
        <title>Huge and variable diversity of episymbiotic CPR bacteria and DPANN archaea in groundwater ecosystems.</title>
        <authorList>
            <person name="He C.Y."/>
            <person name="Keren R."/>
            <person name="Whittaker M."/>
            <person name="Farag I.F."/>
            <person name="Doudna J."/>
            <person name="Cate J.H.D."/>
            <person name="Banfield J.F."/>
        </authorList>
    </citation>
    <scope>NUCLEOTIDE SEQUENCE</scope>
    <source>
        <strain evidence="5">NC_groundwater_1226_Ag_S-0.1um_59_124</strain>
    </source>
</reference>
<gene>
    <name evidence="5" type="ORF">HY474_01030</name>
</gene>